<evidence type="ECO:0000313" key="1">
    <source>
        <dbReference type="EMBL" id="KAJ9604131.1"/>
    </source>
</evidence>
<evidence type="ECO:0008006" key="3">
    <source>
        <dbReference type="Google" id="ProtNLM"/>
    </source>
</evidence>
<keyword evidence="2" id="KW-1185">Reference proteome</keyword>
<protein>
    <recommendedName>
        <fullName evidence="3">F-box domain-containing protein</fullName>
    </recommendedName>
</protein>
<dbReference type="EMBL" id="JAPDRK010000020">
    <property type="protein sequence ID" value="KAJ9604131.1"/>
    <property type="molecule type" value="Genomic_DNA"/>
</dbReference>
<sequence>MPIVEPEALPRASDFFNVREDRISLTRPDKKWFADIMAKPIAPFDIPNKILATVSSTSPKITGGTIDVLAHLTGFPYELCALILTHLTYRDLVLLCLTSKSMAIPILADPIYTKLAAAEEAEHNALGHLKTVISAFPQRSHHRSKLWCSHYTCPFHMRRLRGWNRAVGEMMMRLKAEPEAEGKDQLIKEATSGTSTI</sequence>
<reference evidence="1" key="1">
    <citation type="submission" date="2022-10" db="EMBL/GenBank/DDBJ databases">
        <title>Culturing micro-colonial fungi from biological soil crusts in the Mojave desert and describing Neophaeococcomyces mojavensis, and introducing the new genera and species Taxawa tesnikishii.</title>
        <authorList>
            <person name="Kurbessoian T."/>
            <person name="Stajich J.E."/>
        </authorList>
    </citation>
    <scope>NUCLEOTIDE SEQUENCE</scope>
    <source>
        <strain evidence="1">TK_41</strain>
    </source>
</reference>
<evidence type="ECO:0000313" key="2">
    <source>
        <dbReference type="Proteomes" id="UP001172673"/>
    </source>
</evidence>
<proteinExistence type="predicted"/>
<gene>
    <name evidence="1" type="ORF">H2200_011654</name>
</gene>
<comment type="caution">
    <text evidence="1">The sequence shown here is derived from an EMBL/GenBank/DDBJ whole genome shotgun (WGS) entry which is preliminary data.</text>
</comment>
<dbReference type="Proteomes" id="UP001172673">
    <property type="component" value="Unassembled WGS sequence"/>
</dbReference>
<organism evidence="1 2">
    <name type="scientific">Cladophialophora chaetospira</name>
    <dbReference type="NCBI Taxonomy" id="386627"/>
    <lineage>
        <taxon>Eukaryota</taxon>
        <taxon>Fungi</taxon>
        <taxon>Dikarya</taxon>
        <taxon>Ascomycota</taxon>
        <taxon>Pezizomycotina</taxon>
        <taxon>Eurotiomycetes</taxon>
        <taxon>Chaetothyriomycetidae</taxon>
        <taxon>Chaetothyriales</taxon>
        <taxon>Herpotrichiellaceae</taxon>
        <taxon>Cladophialophora</taxon>
    </lineage>
</organism>
<dbReference type="SUPFAM" id="SSF81383">
    <property type="entry name" value="F-box domain"/>
    <property type="match status" value="1"/>
</dbReference>
<dbReference type="AlphaFoldDB" id="A0AA39CDC7"/>
<dbReference type="InterPro" id="IPR036047">
    <property type="entry name" value="F-box-like_dom_sf"/>
</dbReference>
<accession>A0AA39CDC7</accession>
<name>A0AA39CDC7_9EURO</name>